<comment type="cofactor">
    <cofactor evidence="9">
        <name>Zn(2+)</name>
        <dbReference type="ChEBI" id="CHEBI:29105"/>
    </cofactor>
    <text evidence="9">Binds 1 zinc ion per subunit.</text>
</comment>
<organism evidence="11 12">
    <name type="scientific">Parastrongyloides trichosuri</name>
    <name type="common">Possum-specific nematode worm</name>
    <dbReference type="NCBI Taxonomy" id="131310"/>
    <lineage>
        <taxon>Eukaryota</taxon>
        <taxon>Metazoa</taxon>
        <taxon>Ecdysozoa</taxon>
        <taxon>Nematoda</taxon>
        <taxon>Chromadorea</taxon>
        <taxon>Rhabditida</taxon>
        <taxon>Tylenchina</taxon>
        <taxon>Panagrolaimomorpha</taxon>
        <taxon>Strongyloidoidea</taxon>
        <taxon>Strongyloididae</taxon>
        <taxon>Parastrongyloides</taxon>
    </lineage>
</organism>
<keyword evidence="1" id="KW-0245">EGF-like domain</keyword>
<dbReference type="InterPro" id="IPR006026">
    <property type="entry name" value="Peptidase_Metallo"/>
</dbReference>
<dbReference type="AlphaFoldDB" id="A0A0N4ZSH5"/>
<dbReference type="SUPFAM" id="SSF55486">
    <property type="entry name" value="Metalloproteases ('zincins'), catalytic domain"/>
    <property type="match status" value="1"/>
</dbReference>
<dbReference type="InterPro" id="IPR001506">
    <property type="entry name" value="Peptidase_M12A"/>
</dbReference>
<dbReference type="Pfam" id="PF01400">
    <property type="entry name" value="Astacin"/>
    <property type="match status" value="1"/>
</dbReference>
<evidence type="ECO:0000256" key="5">
    <source>
        <dbReference type="ARBA" id="ARBA00022833"/>
    </source>
</evidence>
<evidence type="ECO:0000256" key="6">
    <source>
        <dbReference type="ARBA" id="ARBA00023049"/>
    </source>
</evidence>
<protein>
    <recommendedName>
        <fullName evidence="9">Metalloendopeptidase</fullName>
        <ecNumber evidence="9">3.4.24.-</ecNumber>
    </recommendedName>
</protein>
<dbReference type="Proteomes" id="UP000038045">
    <property type="component" value="Unplaced"/>
</dbReference>
<dbReference type="Gene3D" id="3.40.390.10">
    <property type="entry name" value="Collagenase (Catalytic Domain)"/>
    <property type="match status" value="1"/>
</dbReference>
<keyword evidence="2 9" id="KW-0645">Protease</keyword>
<dbReference type="PRINTS" id="PR00480">
    <property type="entry name" value="ASTACIN"/>
</dbReference>
<dbReference type="STRING" id="131310.A0A0N4ZSH5"/>
<keyword evidence="6 9" id="KW-0482">Metalloprotease</keyword>
<evidence type="ECO:0000256" key="8">
    <source>
        <dbReference type="PROSITE-ProRule" id="PRU01211"/>
    </source>
</evidence>
<dbReference type="PANTHER" id="PTHR10127:SF780">
    <property type="entry name" value="METALLOENDOPEPTIDASE"/>
    <property type="match status" value="1"/>
</dbReference>
<keyword evidence="4 9" id="KW-0378">Hydrolase</keyword>
<proteinExistence type="predicted"/>
<dbReference type="GO" id="GO:0006508">
    <property type="term" value="P:proteolysis"/>
    <property type="evidence" value="ECO:0007669"/>
    <property type="project" value="UniProtKB-KW"/>
</dbReference>
<evidence type="ECO:0000256" key="1">
    <source>
        <dbReference type="ARBA" id="ARBA00022536"/>
    </source>
</evidence>
<dbReference type="InterPro" id="IPR000742">
    <property type="entry name" value="EGF"/>
</dbReference>
<evidence type="ECO:0000256" key="2">
    <source>
        <dbReference type="ARBA" id="ARBA00022670"/>
    </source>
</evidence>
<dbReference type="PROSITE" id="PS51864">
    <property type="entry name" value="ASTACIN"/>
    <property type="match status" value="1"/>
</dbReference>
<dbReference type="GO" id="GO:0008270">
    <property type="term" value="F:zinc ion binding"/>
    <property type="evidence" value="ECO:0007669"/>
    <property type="project" value="InterPro"/>
</dbReference>
<evidence type="ECO:0000256" key="4">
    <source>
        <dbReference type="ARBA" id="ARBA00022801"/>
    </source>
</evidence>
<dbReference type="WBParaSite" id="PTRK_0001145500.1">
    <property type="protein sequence ID" value="PTRK_0001145500.1"/>
    <property type="gene ID" value="PTRK_0001145500"/>
</dbReference>
<dbReference type="SMART" id="SM00235">
    <property type="entry name" value="ZnMc"/>
    <property type="match status" value="1"/>
</dbReference>
<evidence type="ECO:0000256" key="7">
    <source>
        <dbReference type="ARBA" id="ARBA00023157"/>
    </source>
</evidence>
<comment type="caution">
    <text evidence="8">Lacks conserved residue(s) required for the propagation of feature annotation.</text>
</comment>
<name>A0A0N4ZSH5_PARTI</name>
<dbReference type="InterPro" id="IPR035914">
    <property type="entry name" value="Sperma_CUB_dom_sf"/>
</dbReference>
<keyword evidence="7" id="KW-1015">Disulfide bond</keyword>
<reference evidence="12" key="1">
    <citation type="submission" date="2017-02" db="UniProtKB">
        <authorList>
            <consortium name="WormBaseParasite"/>
        </authorList>
    </citation>
    <scope>IDENTIFICATION</scope>
</reference>
<dbReference type="SUPFAM" id="SSF49854">
    <property type="entry name" value="Spermadhesin, CUB domain"/>
    <property type="match status" value="1"/>
</dbReference>
<keyword evidence="5 9" id="KW-0862">Zinc</keyword>
<accession>A0A0N4ZSH5</accession>
<evidence type="ECO:0000256" key="9">
    <source>
        <dbReference type="RuleBase" id="RU361183"/>
    </source>
</evidence>
<dbReference type="PANTHER" id="PTHR10127">
    <property type="entry name" value="DISCOIDIN, CUB, EGF, LAMININ , AND ZINC METALLOPROTEASE DOMAIN CONTAINING"/>
    <property type="match status" value="1"/>
</dbReference>
<evidence type="ECO:0000313" key="12">
    <source>
        <dbReference type="WBParaSite" id="PTRK_0001145500.1"/>
    </source>
</evidence>
<evidence type="ECO:0000259" key="10">
    <source>
        <dbReference type="PROSITE" id="PS51864"/>
    </source>
</evidence>
<dbReference type="InterPro" id="IPR024079">
    <property type="entry name" value="MetalloPept_cat_dom_sf"/>
</dbReference>
<dbReference type="PROSITE" id="PS00022">
    <property type="entry name" value="EGF_1"/>
    <property type="match status" value="1"/>
</dbReference>
<keyword evidence="3 9" id="KW-0479">Metal-binding</keyword>
<evidence type="ECO:0000256" key="3">
    <source>
        <dbReference type="ARBA" id="ARBA00022723"/>
    </source>
</evidence>
<feature type="domain" description="Peptidase M12A" evidence="10">
    <location>
        <begin position="28"/>
        <end position="220"/>
    </location>
</feature>
<sequence length="369" mass="41662">MKLIIIILTYLSLYCFGYTKSLFIRNKRFIVRGLPLNYSMPITFSIARNLNSTPIIQAINAVRRNTCITFSRVSTGPSQIRFVSGRRCSSFIGRISTGRANVVTMAPKCLTRGAVQHFLGHALGLFSEETRPDRDSFVTIQQSNVRPNFIAVFDKNIDGNAIITNVHYDYGSVMHNAVGFLTRNKQPTMTLVYPRFAPVVGQRAGFSFNDYKILNAFYCSNRCTNTINCQNNGYQDPNNCNQCKCPSFHTGNQCQNIKPSQNGCGTQNFNVNQTVGRLRVSGAKRCYYQFTTTPGSQIQLNIVAARLPGGRCWRNKGIEVRIFLDKSVSGARFCGKVGRRSLRSFNNTILLQYVGRKTNHMMRINFRRV</sequence>
<dbReference type="GO" id="GO:0004222">
    <property type="term" value="F:metalloendopeptidase activity"/>
    <property type="evidence" value="ECO:0007669"/>
    <property type="project" value="UniProtKB-UniRule"/>
</dbReference>
<keyword evidence="11" id="KW-1185">Reference proteome</keyword>
<dbReference type="EC" id="3.4.24.-" evidence="9"/>
<evidence type="ECO:0000313" key="11">
    <source>
        <dbReference type="Proteomes" id="UP000038045"/>
    </source>
</evidence>